<evidence type="ECO:0000256" key="2">
    <source>
        <dbReference type="ARBA" id="ARBA00022771"/>
    </source>
</evidence>
<dbReference type="GO" id="GO:0061630">
    <property type="term" value="F:ubiquitin protein ligase activity"/>
    <property type="evidence" value="ECO:0007669"/>
    <property type="project" value="TreeGrafter"/>
</dbReference>
<dbReference type="InParanoid" id="A0A448YF58"/>
<dbReference type="InterPro" id="IPR001841">
    <property type="entry name" value="Znf_RING"/>
</dbReference>
<keyword evidence="8" id="KW-1185">Reference proteome</keyword>
<dbReference type="STRING" id="13370.A0A448YF58"/>
<dbReference type="PANTHER" id="PTHR45931:SF3">
    <property type="entry name" value="RING ZINC FINGER-CONTAINING PROTEIN"/>
    <property type="match status" value="1"/>
</dbReference>
<evidence type="ECO:0000313" key="8">
    <source>
        <dbReference type="Proteomes" id="UP000290900"/>
    </source>
</evidence>
<name>A0A448YF58_BRENA</name>
<feature type="compositionally biased region" description="Low complexity" evidence="5">
    <location>
        <begin position="246"/>
        <end position="255"/>
    </location>
</feature>
<dbReference type="Gene3D" id="3.30.40.10">
    <property type="entry name" value="Zinc/RING finger domain, C3HC4 (zinc finger)"/>
    <property type="match status" value="1"/>
</dbReference>
<dbReference type="AlphaFoldDB" id="A0A448YF58"/>
<reference evidence="7 8" key="1">
    <citation type="submission" date="2018-12" db="EMBL/GenBank/DDBJ databases">
        <authorList>
            <person name="Tiukova I."/>
            <person name="Dainat J."/>
        </authorList>
    </citation>
    <scope>NUCLEOTIDE SEQUENCE [LARGE SCALE GENOMIC DNA]</scope>
</reference>
<protein>
    <submittedName>
        <fullName evidence="7">DEKNAAC100498</fullName>
    </submittedName>
</protein>
<dbReference type="EMBL" id="CAACVR010000001">
    <property type="protein sequence ID" value="VEU19542.1"/>
    <property type="molecule type" value="Genomic_DNA"/>
</dbReference>
<feature type="region of interest" description="Disordered" evidence="5">
    <location>
        <begin position="1"/>
        <end position="25"/>
    </location>
</feature>
<feature type="compositionally biased region" description="Basic and acidic residues" evidence="5">
    <location>
        <begin position="193"/>
        <end position="221"/>
    </location>
</feature>
<organism evidence="7 8">
    <name type="scientific">Brettanomyces naardenensis</name>
    <name type="common">Yeast</name>
    <dbReference type="NCBI Taxonomy" id="13370"/>
    <lineage>
        <taxon>Eukaryota</taxon>
        <taxon>Fungi</taxon>
        <taxon>Dikarya</taxon>
        <taxon>Ascomycota</taxon>
        <taxon>Saccharomycotina</taxon>
        <taxon>Pichiomycetes</taxon>
        <taxon>Pichiales</taxon>
        <taxon>Pichiaceae</taxon>
        <taxon>Brettanomyces</taxon>
    </lineage>
</organism>
<dbReference type="GO" id="GO:0008270">
    <property type="term" value="F:zinc ion binding"/>
    <property type="evidence" value="ECO:0007669"/>
    <property type="project" value="UniProtKB-KW"/>
</dbReference>
<dbReference type="PANTHER" id="PTHR45931">
    <property type="entry name" value="SI:CH211-59O9.10"/>
    <property type="match status" value="1"/>
</dbReference>
<keyword evidence="2 4" id="KW-0863">Zinc-finger</keyword>
<evidence type="ECO:0000256" key="4">
    <source>
        <dbReference type="PROSITE-ProRule" id="PRU00175"/>
    </source>
</evidence>
<dbReference type="SMART" id="SM00184">
    <property type="entry name" value="RING"/>
    <property type="match status" value="1"/>
</dbReference>
<dbReference type="Pfam" id="PF13639">
    <property type="entry name" value="zf-RING_2"/>
    <property type="match status" value="1"/>
</dbReference>
<keyword evidence="3" id="KW-0862">Zinc</keyword>
<feature type="compositionally biased region" description="Low complexity" evidence="5">
    <location>
        <begin position="226"/>
        <end position="238"/>
    </location>
</feature>
<dbReference type="InterPro" id="IPR051834">
    <property type="entry name" value="RING_finger_E3_ligase"/>
</dbReference>
<evidence type="ECO:0000256" key="3">
    <source>
        <dbReference type="ARBA" id="ARBA00022833"/>
    </source>
</evidence>
<gene>
    <name evidence="7" type="ORF">BRENAR_LOCUS279</name>
</gene>
<evidence type="ECO:0000259" key="6">
    <source>
        <dbReference type="PROSITE" id="PS50089"/>
    </source>
</evidence>
<feature type="region of interest" description="Disordered" evidence="5">
    <location>
        <begin position="193"/>
        <end position="301"/>
    </location>
</feature>
<sequence>MTYSEWLSQDDKLKGTEDSPVPHGETDITEMIEMNDLAARLGNSGEVGSSLHSDEQNSVNGEPKPLDDETDVTEQQHSHPLHFTSGDCTICLETFTDADEVRGLSCGHVFHVECIDPWLTNRRACCPTCKRDFLEEEEESTRGVGNPDFRDLDSIFSMDRTPMSPIVYRKPTEFKAKTLLCCMQLADLGRYHTDGPVDLGDARRSDGEEIESRQHQEHSGSEHTVTAPATSAAAADAPIADHDAPTADADSPAADGTEDPVDSTNDAENVEDSSNATDSIPGTTQTTENNRPPHSSNPYSSSFAPGMARFVNLTSLDGVYYQRMSSSSFESPPLPDITELSPKICDILESHPFNTLDVSGIDRLAYEATLRLFRWYSVPFWRLMGIRKLDMYYYFIVWFYQKKKDVRVAAQRRERHNATNEHNEEEQEASPEGPAASETPVNRDAVENLV</sequence>
<dbReference type="PROSITE" id="PS50089">
    <property type="entry name" value="ZF_RING_2"/>
    <property type="match status" value="1"/>
</dbReference>
<dbReference type="GO" id="GO:0005634">
    <property type="term" value="C:nucleus"/>
    <property type="evidence" value="ECO:0007669"/>
    <property type="project" value="TreeGrafter"/>
</dbReference>
<accession>A0A448YF58</accession>
<feature type="region of interest" description="Disordered" evidence="5">
    <location>
        <begin position="410"/>
        <end position="450"/>
    </location>
</feature>
<dbReference type="OrthoDB" id="8062037at2759"/>
<keyword evidence="1" id="KW-0479">Metal-binding</keyword>
<proteinExistence type="predicted"/>
<evidence type="ECO:0000256" key="1">
    <source>
        <dbReference type="ARBA" id="ARBA00022723"/>
    </source>
</evidence>
<feature type="region of interest" description="Disordered" evidence="5">
    <location>
        <begin position="39"/>
        <end position="79"/>
    </location>
</feature>
<feature type="domain" description="RING-type" evidence="6">
    <location>
        <begin position="88"/>
        <end position="130"/>
    </location>
</feature>
<dbReference type="Proteomes" id="UP000290900">
    <property type="component" value="Unassembled WGS sequence"/>
</dbReference>
<evidence type="ECO:0000256" key="5">
    <source>
        <dbReference type="SAM" id="MobiDB-lite"/>
    </source>
</evidence>
<dbReference type="SUPFAM" id="SSF57850">
    <property type="entry name" value="RING/U-box"/>
    <property type="match status" value="1"/>
</dbReference>
<feature type="compositionally biased region" description="Polar residues" evidence="5">
    <location>
        <begin position="46"/>
        <end position="60"/>
    </location>
</feature>
<evidence type="ECO:0000313" key="7">
    <source>
        <dbReference type="EMBL" id="VEU19542.1"/>
    </source>
</evidence>
<feature type="compositionally biased region" description="Polar residues" evidence="5">
    <location>
        <begin position="262"/>
        <end position="301"/>
    </location>
</feature>
<dbReference type="GO" id="GO:0006511">
    <property type="term" value="P:ubiquitin-dependent protein catabolic process"/>
    <property type="evidence" value="ECO:0007669"/>
    <property type="project" value="TreeGrafter"/>
</dbReference>
<dbReference type="CDD" id="cd16473">
    <property type="entry name" value="RING-H2_RNF103"/>
    <property type="match status" value="1"/>
</dbReference>
<dbReference type="InterPro" id="IPR013083">
    <property type="entry name" value="Znf_RING/FYVE/PHD"/>
</dbReference>